<evidence type="ECO:0000256" key="3">
    <source>
        <dbReference type="ARBA" id="ARBA00023315"/>
    </source>
</evidence>
<dbReference type="SUPFAM" id="SSF53901">
    <property type="entry name" value="Thiolase-like"/>
    <property type="match status" value="2"/>
</dbReference>
<accession>A0A9W7FMG7</accession>
<feature type="active site" description="Proton acceptor" evidence="4">
    <location>
        <position position="390"/>
    </location>
</feature>
<dbReference type="PIRSF" id="PIRSF000429">
    <property type="entry name" value="Ac-CoA_Ac_transf"/>
    <property type="match status" value="1"/>
</dbReference>
<dbReference type="NCBIfam" id="TIGR01930">
    <property type="entry name" value="AcCoA-C-Actrans"/>
    <property type="match status" value="1"/>
</dbReference>
<protein>
    <recommendedName>
        <fullName evidence="10">Acetyl-CoA C-acyltransferase</fullName>
    </recommendedName>
</protein>
<dbReference type="InterPro" id="IPR002155">
    <property type="entry name" value="Thiolase"/>
</dbReference>
<evidence type="ECO:0000313" key="9">
    <source>
        <dbReference type="Proteomes" id="UP001165160"/>
    </source>
</evidence>
<dbReference type="CDD" id="cd00751">
    <property type="entry name" value="thiolase"/>
    <property type="match status" value="1"/>
</dbReference>
<dbReference type="Pfam" id="PF00108">
    <property type="entry name" value="Thiolase_N"/>
    <property type="match status" value="1"/>
</dbReference>
<dbReference type="InterPro" id="IPR020610">
    <property type="entry name" value="Thiolase_AS"/>
</dbReference>
<dbReference type="PANTHER" id="PTHR43365">
    <property type="entry name" value="BLR7806 PROTEIN"/>
    <property type="match status" value="1"/>
</dbReference>
<evidence type="ECO:0000256" key="2">
    <source>
        <dbReference type="ARBA" id="ARBA00022679"/>
    </source>
</evidence>
<feature type="active site" description="Acyl-thioester intermediate" evidence="4">
    <location>
        <position position="91"/>
    </location>
</feature>
<comment type="caution">
    <text evidence="8">The sequence shown here is derived from an EMBL/GenBank/DDBJ whole genome shotgun (WGS) entry which is preliminary data.</text>
</comment>
<name>A0A9W7FMG7_9STRA</name>
<feature type="active site" description="Proton acceptor" evidence="4">
    <location>
        <position position="360"/>
    </location>
</feature>
<feature type="domain" description="Thiolase C-terminal" evidence="7">
    <location>
        <begin position="282"/>
        <end position="403"/>
    </location>
</feature>
<dbReference type="GO" id="GO:0016747">
    <property type="term" value="F:acyltransferase activity, transferring groups other than amino-acyl groups"/>
    <property type="evidence" value="ECO:0007669"/>
    <property type="project" value="InterPro"/>
</dbReference>
<keyword evidence="3 5" id="KW-0012">Acyltransferase</keyword>
<dbReference type="PROSITE" id="PS00099">
    <property type="entry name" value="THIOLASE_3"/>
    <property type="match status" value="1"/>
</dbReference>
<feature type="domain" description="Thiolase N-terminal" evidence="6">
    <location>
        <begin position="6"/>
        <end position="272"/>
    </location>
</feature>
<dbReference type="Pfam" id="PF02803">
    <property type="entry name" value="Thiolase_C"/>
    <property type="match status" value="1"/>
</dbReference>
<comment type="similarity">
    <text evidence="1 5">Belongs to the thiolase-like superfamily. Thiolase family.</text>
</comment>
<reference evidence="9" key="1">
    <citation type="journal article" date="2023" name="Commun. Biol.">
        <title>Genome analysis of Parmales, the sister group of diatoms, reveals the evolutionary specialization of diatoms from phago-mixotrophs to photoautotrophs.</title>
        <authorList>
            <person name="Ban H."/>
            <person name="Sato S."/>
            <person name="Yoshikawa S."/>
            <person name="Yamada K."/>
            <person name="Nakamura Y."/>
            <person name="Ichinomiya M."/>
            <person name="Sato N."/>
            <person name="Blanc-Mathieu R."/>
            <person name="Endo H."/>
            <person name="Kuwata A."/>
            <person name="Ogata H."/>
        </authorList>
    </citation>
    <scope>NUCLEOTIDE SEQUENCE [LARGE SCALE GENOMIC DNA]</scope>
    <source>
        <strain evidence="9">NIES 3699</strain>
    </source>
</reference>
<dbReference type="Gene3D" id="3.40.47.10">
    <property type="match status" value="2"/>
</dbReference>
<keyword evidence="9" id="KW-1185">Reference proteome</keyword>
<gene>
    <name evidence="8" type="ORF">TrVE_jg7323</name>
</gene>
<dbReference type="InterPro" id="IPR020617">
    <property type="entry name" value="Thiolase_C"/>
</dbReference>
<keyword evidence="2 5" id="KW-0808">Transferase</keyword>
<dbReference type="EMBL" id="BRXX01000505">
    <property type="protein sequence ID" value="GMI14759.1"/>
    <property type="molecule type" value="Genomic_DNA"/>
</dbReference>
<proteinExistence type="inferred from homology"/>
<dbReference type="Proteomes" id="UP001165160">
    <property type="component" value="Unassembled WGS sequence"/>
</dbReference>
<dbReference type="PANTHER" id="PTHR43365:SF1">
    <property type="entry name" value="ACETYL-COA C-ACYLTRANSFERASE"/>
    <property type="match status" value="1"/>
</dbReference>
<sequence>MPNTAYIVQAARTAAGRHKGALRNVHPVTLGSSLLNGLVDKVPSLDPALVDDVVFGCVSQAGENAFNLARQCVLSSKLPETVPGTTVDRQCGSSQQALHFAAQAVMSGTQDIVIAGGVESMTRVPMGSNMPKSLGAPNDDNIKARYNTSAGAFSQFIGAEMMHVKYGIGREAMDAFAARSHARAAAATAEGRFASEIIGLNGHDKEGNEIWFDKDEGIREGTTPEKLAGLDSLIQMGMLKPVEGGTQEGVITAGNASQMSDGAAGLLVCNEEGLKKLGSDVTPLAMIHSLALAANDPVIMLSAPIPATEKVLATAGLSMNDIDLYEVNEAFAVVPMAWAQEMGADEDKLNVNGGACALGHPLGATGAKLMTTLVHELVRQEKKYGLLSICEGGGTANATIVERC</sequence>
<evidence type="ECO:0000256" key="5">
    <source>
        <dbReference type="RuleBase" id="RU003557"/>
    </source>
</evidence>
<evidence type="ECO:0008006" key="10">
    <source>
        <dbReference type="Google" id="ProtNLM"/>
    </source>
</evidence>
<evidence type="ECO:0000313" key="8">
    <source>
        <dbReference type="EMBL" id="GMI14759.1"/>
    </source>
</evidence>
<organism evidence="8 9">
    <name type="scientific">Triparma verrucosa</name>
    <dbReference type="NCBI Taxonomy" id="1606542"/>
    <lineage>
        <taxon>Eukaryota</taxon>
        <taxon>Sar</taxon>
        <taxon>Stramenopiles</taxon>
        <taxon>Ochrophyta</taxon>
        <taxon>Bolidophyceae</taxon>
        <taxon>Parmales</taxon>
        <taxon>Triparmaceae</taxon>
        <taxon>Triparma</taxon>
    </lineage>
</organism>
<dbReference type="InterPro" id="IPR020616">
    <property type="entry name" value="Thiolase_N"/>
</dbReference>
<dbReference type="AlphaFoldDB" id="A0A9W7FMG7"/>
<evidence type="ECO:0000256" key="4">
    <source>
        <dbReference type="PIRSR" id="PIRSR000429-1"/>
    </source>
</evidence>
<evidence type="ECO:0000256" key="1">
    <source>
        <dbReference type="ARBA" id="ARBA00010982"/>
    </source>
</evidence>
<evidence type="ECO:0000259" key="7">
    <source>
        <dbReference type="Pfam" id="PF02803"/>
    </source>
</evidence>
<dbReference type="InterPro" id="IPR016039">
    <property type="entry name" value="Thiolase-like"/>
</dbReference>
<evidence type="ECO:0000259" key="6">
    <source>
        <dbReference type="Pfam" id="PF00108"/>
    </source>
</evidence>